<dbReference type="HOGENOM" id="CLU_1825905_0_0_1"/>
<dbReference type="AlphaFoldDB" id="A0A0D0CIF7"/>
<keyword evidence="2" id="KW-1185">Reference proteome</keyword>
<gene>
    <name evidence="1" type="ORF">PAXRUDRAFT_804601</name>
</gene>
<sequence>MLLAHLSDHTTSVDWHRHSSPPPTHLSVAAPNQCTNTTINPANEPFFIDTSASVHISNSTSNFYNLHPILPRVVSIGNIWLNVSCGCHVTLEDMLYIPSAAIHLVSVSALCGSVKIQVLQAVWSCQSGVDIGFNSYVVPLF</sequence>
<protein>
    <submittedName>
        <fullName evidence="1">Uncharacterized protein</fullName>
    </submittedName>
</protein>
<reference evidence="2" key="2">
    <citation type="submission" date="2015-01" db="EMBL/GenBank/DDBJ databases">
        <title>Evolutionary Origins and Diversification of the Mycorrhizal Mutualists.</title>
        <authorList>
            <consortium name="DOE Joint Genome Institute"/>
            <consortium name="Mycorrhizal Genomics Consortium"/>
            <person name="Kohler A."/>
            <person name="Kuo A."/>
            <person name="Nagy L.G."/>
            <person name="Floudas D."/>
            <person name="Copeland A."/>
            <person name="Barry K.W."/>
            <person name="Cichocki N."/>
            <person name="Veneault-Fourrey C."/>
            <person name="LaButti K."/>
            <person name="Lindquist E.A."/>
            <person name="Lipzen A."/>
            <person name="Lundell T."/>
            <person name="Morin E."/>
            <person name="Murat C."/>
            <person name="Riley R."/>
            <person name="Ohm R."/>
            <person name="Sun H."/>
            <person name="Tunlid A."/>
            <person name="Henrissat B."/>
            <person name="Grigoriev I.V."/>
            <person name="Hibbett D.S."/>
            <person name="Martin F."/>
        </authorList>
    </citation>
    <scope>NUCLEOTIDE SEQUENCE [LARGE SCALE GENOMIC DNA]</scope>
    <source>
        <strain evidence="2">Ve08.2h10</strain>
    </source>
</reference>
<dbReference type="Proteomes" id="UP000054538">
    <property type="component" value="Unassembled WGS sequence"/>
</dbReference>
<dbReference type="OrthoDB" id="3265384at2759"/>
<name>A0A0D0CIF7_9AGAM</name>
<dbReference type="InParanoid" id="A0A0D0CIF7"/>
<evidence type="ECO:0000313" key="1">
    <source>
        <dbReference type="EMBL" id="KIK82437.1"/>
    </source>
</evidence>
<dbReference type="EMBL" id="KN825627">
    <property type="protein sequence ID" value="KIK82437.1"/>
    <property type="molecule type" value="Genomic_DNA"/>
</dbReference>
<reference evidence="1 2" key="1">
    <citation type="submission" date="2014-04" db="EMBL/GenBank/DDBJ databases">
        <authorList>
            <consortium name="DOE Joint Genome Institute"/>
            <person name="Kuo A."/>
            <person name="Kohler A."/>
            <person name="Jargeat P."/>
            <person name="Nagy L.G."/>
            <person name="Floudas D."/>
            <person name="Copeland A."/>
            <person name="Barry K.W."/>
            <person name="Cichocki N."/>
            <person name="Veneault-Fourrey C."/>
            <person name="LaButti K."/>
            <person name="Lindquist E.A."/>
            <person name="Lipzen A."/>
            <person name="Lundell T."/>
            <person name="Morin E."/>
            <person name="Murat C."/>
            <person name="Sun H."/>
            <person name="Tunlid A."/>
            <person name="Henrissat B."/>
            <person name="Grigoriev I.V."/>
            <person name="Hibbett D.S."/>
            <person name="Martin F."/>
            <person name="Nordberg H.P."/>
            <person name="Cantor M.N."/>
            <person name="Hua S.X."/>
        </authorList>
    </citation>
    <scope>NUCLEOTIDE SEQUENCE [LARGE SCALE GENOMIC DNA]</scope>
    <source>
        <strain evidence="1 2">Ve08.2h10</strain>
    </source>
</reference>
<accession>A0A0D0CIF7</accession>
<dbReference type="STRING" id="930991.A0A0D0CIF7"/>
<proteinExistence type="predicted"/>
<organism evidence="1 2">
    <name type="scientific">Paxillus rubicundulus Ve08.2h10</name>
    <dbReference type="NCBI Taxonomy" id="930991"/>
    <lineage>
        <taxon>Eukaryota</taxon>
        <taxon>Fungi</taxon>
        <taxon>Dikarya</taxon>
        <taxon>Basidiomycota</taxon>
        <taxon>Agaricomycotina</taxon>
        <taxon>Agaricomycetes</taxon>
        <taxon>Agaricomycetidae</taxon>
        <taxon>Boletales</taxon>
        <taxon>Paxilineae</taxon>
        <taxon>Paxillaceae</taxon>
        <taxon>Paxillus</taxon>
    </lineage>
</organism>
<evidence type="ECO:0000313" key="2">
    <source>
        <dbReference type="Proteomes" id="UP000054538"/>
    </source>
</evidence>